<dbReference type="EMBL" id="PDLN01000003">
    <property type="protein sequence ID" value="RDW91336.1"/>
    <property type="molecule type" value="Genomic_DNA"/>
</dbReference>
<proteinExistence type="predicted"/>
<protein>
    <submittedName>
        <fullName evidence="1">Uncharacterized protein</fullName>
    </submittedName>
</protein>
<evidence type="ECO:0000313" key="1">
    <source>
        <dbReference type="EMBL" id="RDW91336.1"/>
    </source>
</evidence>
<comment type="caution">
    <text evidence="1">The sequence shown here is derived from an EMBL/GenBank/DDBJ whole genome shotgun (WGS) entry which is preliminary data.</text>
</comment>
<dbReference type="Proteomes" id="UP000256328">
    <property type="component" value="Unassembled WGS sequence"/>
</dbReference>
<gene>
    <name evidence="1" type="ORF">BP5796_02501</name>
</gene>
<evidence type="ECO:0000313" key="2">
    <source>
        <dbReference type="Proteomes" id="UP000256328"/>
    </source>
</evidence>
<sequence>MGLKLGGLGKAWRQLVRGIEGDGERMELAVWGRSYAASRLLGAAVAATMRWRHRAMPSAAVLGRVSSYRTEEDWFHARSSSSSIAVDAGCSNHPGQDQPRARILVLRVLLLLFLPSLHRQSEERREPAALLCRTGPCPTSPSQRSDASEASGCAQEQLPLSVMLDGDHRWPAQLSIGQTWLRRPRRPAAVHRAGDRRGPGVGAAAALGCNTVMHRLAWVECAAWGADAPRVD</sequence>
<organism evidence="1 2">
    <name type="scientific">Coleophoma crateriformis</name>
    <dbReference type="NCBI Taxonomy" id="565419"/>
    <lineage>
        <taxon>Eukaryota</taxon>
        <taxon>Fungi</taxon>
        <taxon>Dikarya</taxon>
        <taxon>Ascomycota</taxon>
        <taxon>Pezizomycotina</taxon>
        <taxon>Leotiomycetes</taxon>
        <taxon>Helotiales</taxon>
        <taxon>Dermateaceae</taxon>
        <taxon>Coleophoma</taxon>
    </lineage>
</organism>
<keyword evidence="2" id="KW-1185">Reference proteome</keyword>
<name>A0A3D8SYG7_9HELO</name>
<accession>A0A3D8SYG7</accession>
<reference evidence="1 2" key="1">
    <citation type="journal article" date="2018" name="IMA Fungus">
        <title>IMA Genome-F 9: Draft genome sequence of Annulohypoxylon stygium, Aspergillus mulundensis, Berkeleyomyces basicola (syn. Thielaviopsis basicola), Ceratocystis smalleyi, two Cercospora beticola strains, Coleophoma cylindrospora, Fusarium fracticaudum, Phialophora cf. hyalina, and Morchella septimelata.</title>
        <authorList>
            <person name="Wingfield B.D."/>
            <person name="Bills G.F."/>
            <person name="Dong Y."/>
            <person name="Huang W."/>
            <person name="Nel W.J."/>
            <person name="Swalarsk-Parry B.S."/>
            <person name="Vaghefi N."/>
            <person name="Wilken P.M."/>
            <person name="An Z."/>
            <person name="de Beer Z.W."/>
            <person name="De Vos L."/>
            <person name="Chen L."/>
            <person name="Duong T.A."/>
            <person name="Gao Y."/>
            <person name="Hammerbacher A."/>
            <person name="Kikkert J.R."/>
            <person name="Li Y."/>
            <person name="Li H."/>
            <person name="Li K."/>
            <person name="Li Q."/>
            <person name="Liu X."/>
            <person name="Ma X."/>
            <person name="Naidoo K."/>
            <person name="Pethybridge S.J."/>
            <person name="Sun J."/>
            <person name="Steenkamp E.T."/>
            <person name="van der Nest M.A."/>
            <person name="van Wyk S."/>
            <person name="Wingfield M.J."/>
            <person name="Xiong C."/>
            <person name="Yue Q."/>
            <person name="Zhang X."/>
        </authorList>
    </citation>
    <scope>NUCLEOTIDE SEQUENCE [LARGE SCALE GENOMIC DNA]</scope>
    <source>
        <strain evidence="1 2">BP5796</strain>
    </source>
</reference>
<dbReference type="AlphaFoldDB" id="A0A3D8SYG7"/>